<comment type="caution">
    <text evidence="2">The sequence shown here is derived from an EMBL/GenBank/DDBJ whole genome shotgun (WGS) entry which is preliminary data.</text>
</comment>
<protein>
    <submittedName>
        <fullName evidence="2">Uncharacterized protein</fullName>
    </submittedName>
</protein>
<gene>
    <name evidence="2" type="ORF">PENSOL_c202G10981</name>
</gene>
<sequence length="45" mass="5112">YYRFPVLGHVLGHVLVPVLDLVLVPVPTKVYVRILMDLAGWIDPK</sequence>
<keyword evidence="1" id="KW-0472">Membrane</keyword>
<accession>A0A1V6PZI1</accession>
<reference evidence="3" key="1">
    <citation type="journal article" date="2017" name="Nat. Microbiol.">
        <title>Global analysis of biosynthetic gene clusters reveals vast potential of secondary metabolite production in Penicillium species.</title>
        <authorList>
            <person name="Nielsen J.C."/>
            <person name="Grijseels S."/>
            <person name="Prigent S."/>
            <person name="Ji B."/>
            <person name="Dainat J."/>
            <person name="Nielsen K.F."/>
            <person name="Frisvad J.C."/>
            <person name="Workman M."/>
            <person name="Nielsen J."/>
        </authorList>
    </citation>
    <scope>NUCLEOTIDE SEQUENCE [LARGE SCALE GENOMIC DNA]</scope>
    <source>
        <strain evidence="3">IBT 29525</strain>
    </source>
</reference>
<keyword evidence="1" id="KW-0812">Transmembrane</keyword>
<keyword evidence="3" id="KW-1185">Reference proteome</keyword>
<proteinExistence type="predicted"/>
<dbReference type="EMBL" id="MDYO01000201">
    <property type="protein sequence ID" value="OQD81866.1"/>
    <property type="molecule type" value="Genomic_DNA"/>
</dbReference>
<feature type="non-terminal residue" evidence="2">
    <location>
        <position position="1"/>
    </location>
</feature>
<dbReference type="Proteomes" id="UP000191612">
    <property type="component" value="Unassembled WGS sequence"/>
</dbReference>
<evidence type="ECO:0000313" key="2">
    <source>
        <dbReference type="EMBL" id="OQD81866.1"/>
    </source>
</evidence>
<evidence type="ECO:0000256" key="1">
    <source>
        <dbReference type="SAM" id="Phobius"/>
    </source>
</evidence>
<evidence type="ECO:0000313" key="3">
    <source>
        <dbReference type="Proteomes" id="UP000191612"/>
    </source>
</evidence>
<organism evidence="2 3">
    <name type="scientific">Penicillium solitum</name>
    <dbReference type="NCBI Taxonomy" id="60172"/>
    <lineage>
        <taxon>Eukaryota</taxon>
        <taxon>Fungi</taxon>
        <taxon>Dikarya</taxon>
        <taxon>Ascomycota</taxon>
        <taxon>Pezizomycotina</taxon>
        <taxon>Eurotiomycetes</taxon>
        <taxon>Eurotiomycetidae</taxon>
        <taxon>Eurotiales</taxon>
        <taxon>Aspergillaceae</taxon>
        <taxon>Penicillium</taxon>
    </lineage>
</organism>
<keyword evidence="1" id="KW-1133">Transmembrane helix</keyword>
<name>A0A1V6PZI1_9EURO</name>
<dbReference type="AlphaFoldDB" id="A0A1V6PZI1"/>
<feature type="transmembrane region" description="Helical" evidence="1">
    <location>
        <begin position="6"/>
        <end position="26"/>
    </location>
</feature>